<name>A0ABW0BIK6_9ACTN</name>
<keyword evidence="11" id="KW-1185">Reference proteome</keyword>
<dbReference type="SUPFAM" id="SSF102114">
    <property type="entry name" value="Radical SAM enzymes"/>
    <property type="match status" value="1"/>
</dbReference>
<dbReference type="SFLD" id="SFLDF00285">
    <property type="entry name" value="anaerobic_Ser-type_sulfatase-m"/>
    <property type="match status" value="1"/>
</dbReference>
<feature type="region of interest" description="Disordered" evidence="8">
    <location>
        <begin position="1"/>
        <end position="24"/>
    </location>
</feature>
<evidence type="ECO:0000256" key="1">
    <source>
        <dbReference type="ARBA" id="ARBA00001966"/>
    </source>
</evidence>
<dbReference type="NCBIfam" id="TIGR03942">
    <property type="entry name" value="sulfatase_rSAM"/>
    <property type="match status" value="1"/>
</dbReference>
<evidence type="ECO:0000256" key="3">
    <source>
        <dbReference type="ARBA" id="ARBA00022691"/>
    </source>
</evidence>
<comment type="similarity">
    <text evidence="7">Belongs to the radical SAM superfamily. Anaerobic sulfatase-maturating enzyme family.</text>
</comment>
<feature type="compositionally biased region" description="Basic and acidic residues" evidence="8">
    <location>
        <begin position="11"/>
        <end position="20"/>
    </location>
</feature>
<dbReference type="InterPro" id="IPR007197">
    <property type="entry name" value="rSAM"/>
</dbReference>
<sequence>MTTVDLGLPGRRPELPRGDRGPVGPPSFHVLAKPTGAICNLDCSYCFFLSKEELYPGSSFRMGDDLLAEYLRQLLEGHRTPEVTVAWQGGEPTMMGLPFFRRAMALVEELKAPDQLVDHALQTNATLIDDEWAAFLAEHDVLVGVSIDGPAELHDAYRVDKGGKPTHHRVVRGLERLQAHGVRWNALTTVHHANEAHGLEVYRYLRDTLGAEHVQLIPIVERPSPGGVPEGDTVTGRSVSPEGYGRFLVDVFEEWVRRDVGQVFVQMFDSTLAGVVGVPGSLCVHSATCGTAVALEHNGDVYSCDHFVDPEHLLGNIAEHHLLELVASPEQVAFGRAKRDALPAQCRGCDVRSVCHGGCPKDRFTSTADGEPGLNYLCPSYQTFFRHVRDPMRYMASEVRFGGSPDTVMEVYRRRDERRAAVSDPPA</sequence>
<dbReference type="Pfam" id="PF13186">
    <property type="entry name" value="SPASM"/>
    <property type="match status" value="1"/>
</dbReference>
<dbReference type="PANTHER" id="PTHR43273:SF3">
    <property type="entry name" value="ANAEROBIC SULFATASE-MATURATING ENZYME HOMOLOG ASLB-RELATED"/>
    <property type="match status" value="1"/>
</dbReference>
<dbReference type="Proteomes" id="UP001596087">
    <property type="component" value="Unassembled WGS sequence"/>
</dbReference>
<dbReference type="SFLD" id="SFLDG01067">
    <property type="entry name" value="SPASM/twitch_domain_containing"/>
    <property type="match status" value="1"/>
</dbReference>
<accession>A0ABW0BIK6</accession>
<keyword evidence="2" id="KW-0004">4Fe-4S</keyword>
<evidence type="ECO:0000256" key="7">
    <source>
        <dbReference type="ARBA" id="ARBA00023601"/>
    </source>
</evidence>
<dbReference type="SFLD" id="SFLDG01384">
    <property type="entry name" value="thioether_bond_formation_requi"/>
    <property type="match status" value="1"/>
</dbReference>
<dbReference type="SFLD" id="SFLDG01386">
    <property type="entry name" value="main_SPASM_domain-containing"/>
    <property type="match status" value="1"/>
</dbReference>
<dbReference type="Gene3D" id="3.20.20.70">
    <property type="entry name" value="Aldolase class I"/>
    <property type="match status" value="1"/>
</dbReference>
<evidence type="ECO:0000256" key="8">
    <source>
        <dbReference type="SAM" id="MobiDB-lite"/>
    </source>
</evidence>
<dbReference type="InterPro" id="IPR058240">
    <property type="entry name" value="rSAM_sf"/>
</dbReference>
<dbReference type="Pfam" id="PF04055">
    <property type="entry name" value="Radical_SAM"/>
    <property type="match status" value="1"/>
</dbReference>
<dbReference type="RefSeq" id="WP_378589844.1">
    <property type="nucleotide sequence ID" value="NZ_JBHSKD010000009.1"/>
</dbReference>
<feature type="domain" description="Radical SAM core" evidence="9">
    <location>
        <begin position="22"/>
        <end position="250"/>
    </location>
</feature>
<reference evidence="11" key="1">
    <citation type="journal article" date="2019" name="Int. J. Syst. Evol. Microbiol.">
        <title>The Global Catalogue of Microorganisms (GCM) 10K type strain sequencing project: providing services to taxonomists for standard genome sequencing and annotation.</title>
        <authorList>
            <consortium name="The Broad Institute Genomics Platform"/>
            <consortium name="The Broad Institute Genome Sequencing Center for Infectious Disease"/>
            <person name="Wu L."/>
            <person name="Ma J."/>
        </authorList>
    </citation>
    <scope>NUCLEOTIDE SEQUENCE [LARGE SCALE GENOMIC DNA]</scope>
    <source>
        <strain evidence="11">DFY41</strain>
    </source>
</reference>
<dbReference type="PANTHER" id="PTHR43273">
    <property type="entry name" value="ANAEROBIC SULFATASE-MATURATING ENZYME HOMOLOG ASLB-RELATED"/>
    <property type="match status" value="1"/>
</dbReference>
<dbReference type="PROSITE" id="PS51918">
    <property type="entry name" value="RADICAL_SAM"/>
    <property type="match status" value="1"/>
</dbReference>
<dbReference type="CDD" id="cd01335">
    <property type="entry name" value="Radical_SAM"/>
    <property type="match status" value="1"/>
</dbReference>
<evidence type="ECO:0000256" key="4">
    <source>
        <dbReference type="ARBA" id="ARBA00022723"/>
    </source>
</evidence>
<evidence type="ECO:0000313" key="10">
    <source>
        <dbReference type="EMBL" id="MFC5177093.1"/>
    </source>
</evidence>
<dbReference type="EMBL" id="JBHSKD010000009">
    <property type="protein sequence ID" value="MFC5177093.1"/>
    <property type="molecule type" value="Genomic_DNA"/>
</dbReference>
<dbReference type="InterPro" id="IPR047207">
    <property type="entry name" value="SPASM_anSME"/>
</dbReference>
<keyword evidence="4" id="KW-0479">Metal-binding</keyword>
<dbReference type="InterPro" id="IPR013785">
    <property type="entry name" value="Aldolase_TIM"/>
</dbReference>
<keyword evidence="3" id="KW-0949">S-adenosyl-L-methionine</keyword>
<dbReference type="SFLD" id="SFLDS00029">
    <property type="entry name" value="Radical_SAM"/>
    <property type="match status" value="1"/>
</dbReference>
<evidence type="ECO:0000259" key="9">
    <source>
        <dbReference type="PROSITE" id="PS51918"/>
    </source>
</evidence>
<dbReference type="SFLD" id="SFLDG01072">
    <property type="entry name" value="dehydrogenase_like"/>
    <property type="match status" value="1"/>
</dbReference>
<keyword evidence="6" id="KW-0411">Iron-sulfur</keyword>
<evidence type="ECO:0000256" key="5">
    <source>
        <dbReference type="ARBA" id="ARBA00023004"/>
    </source>
</evidence>
<dbReference type="InterPro" id="IPR023885">
    <property type="entry name" value="4Fe4S-binding_SPASM_dom"/>
</dbReference>
<comment type="caution">
    <text evidence="10">The sequence shown here is derived from an EMBL/GenBank/DDBJ whole genome shotgun (WGS) entry which is preliminary data.</text>
</comment>
<evidence type="ECO:0000256" key="6">
    <source>
        <dbReference type="ARBA" id="ARBA00023014"/>
    </source>
</evidence>
<keyword evidence="5" id="KW-0408">Iron</keyword>
<gene>
    <name evidence="10" type="ORF">ACFPGP_10445</name>
</gene>
<evidence type="ECO:0000256" key="2">
    <source>
        <dbReference type="ARBA" id="ARBA00022485"/>
    </source>
</evidence>
<organism evidence="10 11">
    <name type="scientific">Nocardioides taihuensis</name>
    <dbReference type="NCBI Taxonomy" id="1835606"/>
    <lineage>
        <taxon>Bacteria</taxon>
        <taxon>Bacillati</taxon>
        <taxon>Actinomycetota</taxon>
        <taxon>Actinomycetes</taxon>
        <taxon>Propionibacteriales</taxon>
        <taxon>Nocardioidaceae</taxon>
        <taxon>Nocardioides</taxon>
    </lineage>
</organism>
<dbReference type="InterPro" id="IPR023867">
    <property type="entry name" value="Sulphatase_maturase_rSAM"/>
</dbReference>
<evidence type="ECO:0000313" key="11">
    <source>
        <dbReference type="Proteomes" id="UP001596087"/>
    </source>
</evidence>
<dbReference type="CDD" id="cd21120">
    <property type="entry name" value="SPASM_anSME"/>
    <property type="match status" value="1"/>
</dbReference>
<dbReference type="NCBIfam" id="TIGR04085">
    <property type="entry name" value="rSAM_more_4Fe4S"/>
    <property type="match status" value="1"/>
</dbReference>
<dbReference type="InterPro" id="IPR034491">
    <property type="entry name" value="Anaerob_Ser_sulfatase-maturase"/>
</dbReference>
<proteinExistence type="inferred from homology"/>
<protein>
    <submittedName>
        <fullName evidence="10">Anaerobic sulfatase maturase</fullName>
    </submittedName>
</protein>
<comment type="cofactor">
    <cofactor evidence="1">
        <name>[4Fe-4S] cluster</name>
        <dbReference type="ChEBI" id="CHEBI:49883"/>
    </cofactor>
</comment>